<dbReference type="AlphaFoldDB" id="A0A5B7IRI2"/>
<dbReference type="Proteomes" id="UP000324222">
    <property type="component" value="Unassembled WGS sequence"/>
</dbReference>
<evidence type="ECO:0000313" key="1">
    <source>
        <dbReference type="EMBL" id="MPC83268.1"/>
    </source>
</evidence>
<protein>
    <submittedName>
        <fullName evidence="1">Uncharacterized protein</fullName>
    </submittedName>
</protein>
<reference evidence="1 2" key="1">
    <citation type="submission" date="2019-05" db="EMBL/GenBank/DDBJ databases">
        <title>Another draft genome of Portunus trituberculatus and its Hox gene families provides insights of decapod evolution.</title>
        <authorList>
            <person name="Jeong J.-H."/>
            <person name="Song I."/>
            <person name="Kim S."/>
            <person name="Choi T."/>
            <person name="Kim D."/>
            <person name="Ryu S."/>
            <person name="Kim W."/>
        </authorList>
    </citation>
    <scope>NUCLEOTIDE SEQUENCE [LARGE SCALE GENOMIC DNA]</scope>
    <source>
        <tissue evidence="1">Muscle</tissue>
    </source>
</reference>
<accession>A0A5B7IRI2</accession>
<keyword evidence="2" id="KW-1185">Reference proteome</keyword>
<sequence>MTAPNALHCLPLAAVGAGRSSTAAATLEDHSVLLLERSGS</sequence>
<organism evidence="1 2">
    <name type="scientific">Portunus trituberculatus</name>
    <name type="common">Swimming crab</name>
    <name type="synonym">Neptunus trituberculatus</name>
    <dbReference type="NCBI Taxonomy" id="210409"/>
    <lineage>
        <taxon>Eukaryota</taxon>
        <taxon>Metazoa</taxon>
        <taxon>Ecdysozoa</taxon>
        <taxon>Arthropoda</taxon>
        <taxon>Crustacea</taxon>
        <taxon>Multicrustacea</taxon>
        <taxon>Malacostraca</taxon>
        <taxon>Eumalacostraca</taxon>
        <taxon>Eucarida</taxon>
        <taxon>Decapoda</taxon>
        <taxon>Pleocyemata</taxon>
        <taxon>Brachyura</taxon>
        <taxon>Eubrachyura</taxon>
        <taxon>Portunoidea</taxon>
        <taxon>Portunidae</taxon>
        <taxon>Portuninae</taxon>
        <taxon>Portunus</taxon>
    </lineage>
</organism>
<comment type="caution">
    <text evidence="1">The sequence shown here is derived from an EMBL/GenBank/DDBJ whole genome shotgun (WGS) entry which is preliminary data.</text>
</comment>
<evidence type="ECO:0000313" key="2">
    <source>
        <dbReference type="Proteomes" id="UP000324222"/>
    </source>
</evidence>
<dbReference type="EMBL" id="VSRR010062036">
    <property type="protein sequence ID" value="MPC83268.1"/>
    <property type="molecule type" value="Genomic_DNA"/>
</dbReference>
<name>A0A5B7IRI2_PORTR</name>
<proteinExistence type="predicted"/>
<gene>
    <name evidence="1" type="ORF">E2C01_077975</name>
</gene>